<reference evidence="3 4" key="1">
    <citation type="submission" date="2018-08" db="EMBL/GenBank/DDBJ databases">
        <title>Aphanomyces genome sequencing and annotation.</title>
        <authorList>
            <person name="Minardi D."/>
            <person name="Oidtmann B."/>
            <person name="Van Der Giezen M."/>
            <person name="Studholme D.J."/>
        </authorList>
    </citation>
    <scope>NUCLEOTIDE SEQUENCE [LARGE SCALE GENOMIC DNA]</scope>
    <source>
        <strain evidence="3 4">NJM0002</strain>
    </source>
</reference>
<name>A0A418AF64_9STRA</name>
<dbReference type="InterPro" id="IPR032675">
    <property type="entry name" value="LRR_dom_sf"/>
</dbReference>
<evidence type="ECO:0000256" key="1">
    <source>
        <dbReference type="ARBA" id="ARBA00022614"/>
    </source>
</evidence>
<evidence type="ECO:0000313" key="4">
    <source>
        <dbReference type="Proteomes" id="UP000285060"/>
    </source>
</evidence>
<accession>A0A418AF64</accession>
<keyword evidence="4" id="KW-1185">Reference proteome</keyword>
<gene>
    <name evidence="3" type="ORF">DYB32_010725</name>
</gene>
<dbReference type="Gene3D" id="3.80.10.10">
    <property type="entry name" value="Ribonuclease Inhibitor"/>
    <property type="match status" value="1"/>
</dbReference>
<dbReference type="SUPFAM" id="SSF52058">
    <property type="entry name" value="L domain-like"/>
    <property type="match status" value="1"/>
</dbReference>
<evidence type="ECO:0000313" key="3">
    <source>
        <dbReference type="EMBL" id="RHY15775.1"/>
    </source>
</evidence>
<dbReference type="PANTHER" id="PTHR45712:SF22">
    <property type="entry name" value="INSULIN-LIKE GROWTH FACTOR-BINDING PROTEIN COMPLEX ACID LABILE SUBUNIT"/>
    <property type="match status" value="1"/>
</dbReference>
<dbReference type="Proteomes" id="UP000285060">
    <property type="component" value="Unassembled WGS sequence"/>
</dbReference>
<organism evidence="3 4">
    <name type="scientific">Aphanomyces invadans</name>
    <dbReference type="NCBI Taxonomy" id="157072"/>
    <lineage>
        <taxon>Eukaryota</taxon>
        <taxon>Sar</taxon>
        <taxon>Stramenopiles</taxon>
        <taxon>Oomycota</taxon>
        <taxon>Saprolegniomycetes</taxon>
        <taxon>Saprolegniales</taxon>
        <taxon>Verrucalvaceae</taxon>
        <taxon>Aphanomyces</taxon>
    </lineage>
</organism>
<dbReference type="InterPro" id="IPR050333">
    <property type="entry name" value="SLRP"/>
</dbReference>
<sequence>GENELSCIDQCEWPDALEALTLSGNPLNAVEPTQSWPAQLKELYVYCESSLSYNSIKSVPAALDRFPNLSVLSLSNNMLKSLPANCNSWLANIEISIELDGNQLTALPSNVQFPDETNLANNKIKVLQNMALPKTFRMANNPLERISRVRVADGSFWQTSPATLKSFSMDDASFAVLENMMYGFSSIEWTVDAKSAAAACKAESGVLKPLNDGKLRVCVVPGARR</sequence>
<feature type="non-terminal residue" evidence="3">
    <location>
        <position position="1"/>
    </location>
</feature>
<proteinExistence type="predicted"/>
<dbReference type="PROSITE" id="PS51450">
    <property type="entry name" value="LRR"/>
    <property type="match status" value="1"/>
</dbReference>
<keyword evidence="2" id="KW-0677">Repeat</keyword>
<comment type="caution">
    <text evidence="3">The sequence shown here is derived from an EMBL/GenBank/DDBJ whole genome shotgun (WGS) entry which is preliminary data.</text>
</comment>
<dbReference type="AlphaFoldDB" id="A0A418AF64"/>
<keyword evidence="1" id="KW-0433">Leucine-rich repeat</keyword>
<dbReference type="VEuPathDB" id="FungiDB:H310_01786"/>
<dbReference type="EMBL" id="QUSY01003894">
    <property type="protein sequence ID" value="RHY15775.1"/>
    <property type="molecule type" value="Genomic_DNA"/>
</dbReference>
<dbReference type="PANTHER" id="PTHR45712">
    <property type="entry name" value="AGAP008170-PA"/>
    <property type="match status" value="1"/>
</dbReference>
<evidence type="ECO:0000256" key="2">
    <source>
        <dbReference type="ARBA" id="ARBA00022737"/>
    </source>
</evidence>
<protein>
    <submittedName>
        <fullName evidence="3">Uncharacterized protein</fullName>
    </submittedName>
</protein>
<dbReference type="InterPro" id="IPR001611">
    <property type="entry name" value="Leu-rich_rpt"/>
</dbReference>